<dbReference type="Pfam" id="PF00534">
    <property type="entry name" value="Glycos_transf_1"/>
    <property type="match status" value="1"/>
</dbReference>
<protein>
    <submittedName>
        <fullName evidence="3">Glycosyltransferase family 4 protein</fullName>
        <ecNumber evidence="3">2.4.-.-</ecNumber>
    </submittedName>
</protein>
<dbReference type="SUPFAM" id="SSF53756">
    <property type="entry name" value="UDP-Glycosyltransferase/glycogen phosphorylase"/>
    <property type="match status" value="1"/>
</dbReference>
<dbReference type="Pfam" id="PF13439">
    <property type="entry name" value="Glyco_transf_4"/>
    <property type="match status" value="1"/>
</dbReference>
<keyword evidence="3" id="KW-0808">Transferase</keyword>
<dbReference type="InterPro" id="IPR001296">
    <property type="entry name" value="Glyco_trans_1"/>
</dbReference>
<dbReference type="EMBL" id="JBHRYD010000010">
    <property type="protein sequence ID" value="MFC3705575.1"/>
    <property type="molecule type" value="Genomic_DNA"/>
</dbReference>
<comment type="caution">
    <text evidence="3">The sequence shown here is derived from an EMBL/GenBank/DDBJ whole genome shotgun (WGS) entry which is preliminary data.</text>
</comment>
<dbReference type="Proteomes" id="UP001595613">
    <property type="component" value="Unassembled WGS sequence"/>
</dbReference>
<evidence type="ECO:0000259" key="1">
    <source>
        <dbReference type="Pfam" id="PF00534"/>
    </source>
</evidence>
<dbReference type="Gene3D" id="3.40.50.2000">
    <property type="entry name" value="Glycogen Phosphorylase B"/>
    <property type="match status" value="2"/>
</dbReference>
<dbReference type="RefSeq" id="WP_380097436.1">
    <property type="nucleotide sequence ID" value="NZ_JBHRYD010000010.1"/>
</dbReference>
<evidence type="ECO:0000259" key="2">
    <source>
        <dbReference type="Pfam" id="PF13439"/>
    </source>
</evidence>
<reference evidence="4" key="1">
    <citation type="journal article" date="2019" name="Int. J. Syst. Evol. Microbiol.">
        <title>The Global Catalogue of Microorganisms (GCM) 10K type strain sequencing project: providing services to taxonomists for standard genome sequencing and annotation.</title>
        <authorList>
            <consortium name="The Broad Institute Genomics Platform"/>
            <consortium name="The Broad Institute Genome Sequencing Center for Infectious Disease"/>
            <person name="Wu L."/>
            <person name="Ma J."/>
        </authorList>
    </citation>
    <scope>NUCLEOTIDE SEQUENCE [LARGE SCALE GENOMIC DNA]</scope>
    <source>
        <strain evidence="4">KCTC 42281</strain>
    </source>
</reference>
<organism evidence="3 4">
    <name type="scientific">Devosia honganensis</name>
    <dbReference type="NCBI Taxonomy" id="1610527"/>
    <lineage>
        <taxon>Bacteria</taxon>
        <taxon>Pseudomonadati</taxon>
        <taxon>Pseudomonadota</taxon>
        <taxon>Alphaproteobacteria</taxon>
        <taxon>Hyphomicrobiales</taxon>
        <taxon>Devosiaceae</taxon>
        <taxon>Devosia</taxon>
    </lineage>
</organism>
<evidence type="ECO:0000313" key="3">
    <source>
        <dbReference type="EMBL" id="MFC3705575.1"/>
    </source>
</evidence>
<dbReference type="GO" id="GO:0016757">
    <property type="term" value="F:glycosyltransferase activity"/>
    <property type="evidence" value="ECO:0007669"/>
    <property type="project" value="UniProtKB-KW"/>
</dbReference>
<proteinExistence type="predicted"/>
<accession>A0ABV7X4B8</accession>
<dbReference type="EC" id="2.4.-.-" evidence="3"/>
<dbReference type="InterPro" id="IPR028098">
    <property type="entry name" value="Glyco_trans_4-like_N"/>
</dbReference>
<gene>
    <name evidence="3" type="ORF">ACFOOL_12480</name>
</gene>
<feature type="domain" description="Glycosyltransferase subfamily 4-like N-terminal" evidence="2">
    <location>
        <begin position="12"/>
        <end position="170"/>
    </location>
</feature>
<evidence type="ECO:0000313" key="4">
    <source>
        <dbReference type="Proteomes" id="UP001595613"/>
    </source>
</evidence>
<dbReference type="CDD" id="cd03801">
    <property type="entry name" value="GT4_PimA-like"/>
    <property type="match status" value="1"/>
</dbReference>
<dbReference type="InterPro" id="IPR050194">
    <property type="entry name" value="Glycosyltransferase_grp1"/>
</dbReference>
<dbReference type="PANTHER" id="PTHR45947">
    <property type="entry name" value="SULFOQUINOVOSYL TRANSFERASE SQD2"/>
    <property type="match status" value="1"/>
</dbReference>
<name>A0ABV7X4B8_9HYPH</name>
<keyword evidence="3" id="KW-0328">Glycosyltransferase</keyword>
<sequence>MKVCFVLDRLNIGGAEAHALDLADMLEAQGHEARILVLKKGGASNHPAVRPDHQIEKFEAGSVLFSDVVLSLGRSLRNSRTELVFAVNQTALVAAMMARWLGLHEAKIICLFHTTVISSLAGQVKLPLFKHFVRQSDGIVYVSRKQFDYWRQRGIKAPLETAIPNGINTKLYHPPSSAERRQARAEWGFSETDIVLLLCARFAPEKNHAQLVEALGRLVPQNDRYRLLLVGDGATRAEIEKQVQAAGLSDKVVFTGARKDVPSIVHAADAGVLVSNAVETFSLAALEVMAAGLPMVLSDIGGASEMVRHGETGMLFPVDDTDRLVEALQVVADADLRRTMGLAAQSVVVRQFSSQVMLDRYLELLASLAEPEEGTALSGYGT</sequence>
<dbReference type="PANTHER" id="PTHR45947:SF3">
    <property type="entry name" value="SULFOQUINOVOSYL TRANSFERASE SQD2"/>
    <property type="match status" value="1"/>
</dbReference>
<feature type="domain" description="Glycosyl transferase family 1" evidence="1">
    <location>
        <begin position="180"/>
        <end position="344"/>
    </location>
</feature>
<keyword evidence="4" id="KW-1185">Reference proteome</keyword>